<evidence type="ECO:0000256" key="2">
    <source>
        <dbReference type="SAM" id="SignalP"/>
    </source>
</evidence>
<evidence type="ECO:0000313" key="4">
    <source>
        <dbReference type="EMBL" id="MCG5031204.1"/>
    </source>
</evidence>
<dbReference type="SMART" id="SM00749">
    <property type="entry name" value="BON"/>
    <property type="match status" value="2"/>
</dbReference>
<keyword evidence="5" id="KW-1185">Reference proteome</keyword>
<name>A0ABS9MS99_9BURK</name>
<dbReference type="PROSITE" id="PS51257">
    <property type="entry name" value="PROKAR_LIPOPROTEIN"/>
    <property type="match status" value="1"/>
</dbReference>
<dbReference type="Pfam" id="PF04972">
    <property type="entry name" value="BON"/>
    <property type="match status" value="2"/>
</dbReference>
<protein>
    <submittedName>
        <fullName evidence="4">BON domain-containing protein</fullName>
    </submittedName>
</protein>
<comment type="caution">
    <text evidence="4">The sequence shown here is derived from an EMBL/GenBank/DDBJ whole genome shotgun (WGS) entry which is preliminary data.</text>
</comment>
<dbReference type="EMBL" id="JAKNCT010000007">
    <property type="protein sequence ID" value="MCG5031204.1"/>
    <property type="molecule type" value="Genomic_DNA"/>
</dbReference>
<proteinExistence type="predicted"/>
<dbReference type="PANTHER" id="PTHR34606:SF4">
    <property type="entry name" value="OUTER MEMBRANE LIPOPROTEIN DOLP"/>
    <property type="match status" value="1"/>
</dbReference>
<gene>
    <name evidence="4" type="ORF">MAF45_07075</name>
</gene>
<accession>A0ABS9MS99</accession>
<feature type="domain" description="BON" evidence="3">
    <location>
        <begin position="49"/>
        <end position="117"/>
    </location>
</feature>
<feature type="domain" description="BON" evidence="3">
    <location>
        <begin position="126"/>
        <end position="193"/>
    </location>
</feature>
<dbReference type="PROSITE" id="PS50914">
    <property type="entry name" value="BON"/>
    <property type="match status" value="2"/>
</dbReference>
<sequence>MKIKLLVLLASGAVASGALTACAPILAGGVVAGATTVATDRRTTGTQVNDQVMESRIEWEIGQKIKSDDMHLTVTCYNGKVLLTGEVLTQEEKETAGRVARSSLEVSQVINELAVQVPASFSQRMKDSSLAASVRSRIIGTSNATLNQMKVTVDRGIVYLMGLVTEEEGQAAAAAAAKTSGVKRVVKVFEYQTAAEINKRLEALKVENPNNTDKDQQ</sequence>
<keyword evidence="1 2" id="KW-0732">Signal</keyword>
<evidence type="ECO:0000259" key="3">
    <source>
        <dbReference type="PROSITE" id="PS50914"/>
    </source>
</evidence>
<feature type="chain" id="PRO_5046035915" evidence="2">
    <location>
        <begin position="21"/>
        <end position="217"/>
    </location>
</feature>
<reference evidence="4 5" key="1">
    <citation type="submission" date="2022-02" db="EMBL/GenBank/DDBJ databases">
        <title>Mesosutterella porci, a novel member of the family Sutterellaceae from pig feces.</title>
        <authorList>
            <person name="Wylensek D."/>
            <person name="Clavel T."/>
        </authorList>
    </citation>
    <scope>NUCLEOTIDE SEQUENCE [LARGE SCALE GENOMIC DNA]</scope>
    <source>
        <strain evidence="5">oilRF-744-wt-GAM-9</strain>
    </source>
</reference>
<dbReference type="InterPro" id="IPR051686">
    <property type="entry name" value="Lipoprotein_DolP"/>
</dbReference>
<evidence type="ECO:0000313" key="5">
    <source>
        <dbReference type="Proteomes" id="UP001297600"/>
    </source>
</evidence>
<dbReference type="InterPro" id="IPR014004">
    <property type="entry name" value="Transpt-assoc_nodulatn_dom_bac"/>
</dbReference>
<organism evidence="4 5">
    <name type="scientific">Mesosutterella porci</name>
    <dbReference type="NCBI Taxonomy" id="2915351"/>
    <lineage>
        <taxon>Bacteria</taxon>
        <taxon>Pseudomonadati</taxon>
        <taxon>Pseudomonadota</taxon>
        <taxon>Betaproteobacteria</taxon>
        <taxon>Burkholderiales</taxon>
        <taxon>Sutterellaceae</taxon>
        <taxon>Mesosutterella</taxon>
    </lineage>
</organism>
<dbReference type="Gene3D" id="3.40.1520.20">
    <property type="match status" value="1"/>
</dbReference>
<dbReference type="RefSeq" id="WP_237978900.1">
    <property type="nucleotide sequence ID" value="NZ_JAKNCT010000007.1"/>
</dbReference>
<dbReference type="Proteomes" id="UP001297600">
    <property type="component" value="Unassembled WGS sequence"/>
</dbReference>
<dbReference type="InterPro" id="IPR007055">
    <property type="entry name" value="BON_dom"/>
</dbReference>
<dbReference type="PANTHER" id="PTHR34606">
    <property type="entry name" value="BON DOMAIN-CONTAINING PROTEIN"/>
    <property type="match status" value="1"/>
</dbReference>
<evidence type="ECO:0000256" key="1">
    <source>
        <dbReference type="ARBA" id="ARBA00022729"/>
    </source>
</evidence>
<feature type="signal peptide" evidence="2">
    <location>
        <begin position="1"/>
        <end position="20"/>
    </location>
</feature>